<feature type="transmembrane region" description="Helical" evidence="2">
    <location>
        <begin position="29"/>
        <end position="48"/>
    </location>
</feature>
<dbReference type="SUPFAM" id="SSF88713">
    <property type="entry name" value="Glycoside hydrolase/deacetylase"/>
    <property type="match status" value="1"/>
</dbReference>
<accession>A0ABZ2IRA1</accession>
<keyword evidence="2" id="KW-0472">Membrane</keyword>
<dbReference type="Proteomes" id="UP001385389">
    <property type="component" value="Chromosome"/>
</dbReference>
<evidence type="ECO:0000313" key="4">
    <source>
        <dbReference type="Proteomes" id="UP001385389"/>
    </source>
</evidence>
<dbReference type="Gene3D" id="3.20.20.370">
    <property type="entry name" value="Glycoside hydrolase/deacetylase"/>
    <property type="match status" value="1"/>
</dbReference>
<dbReference type="Pfam" id="PF04748">
    <property type="entry name" value="Polysacc_deac_2"/>
    <property type="match status" value="1"/>
</dbReference>
<dbReference type="RefSeq" id="WP_338666897.1">
    <property type="nucleotide sequence ID" value="NZ_CP146609.1"/>
</dbReference>
<dbReference type="PANTHER" id="PTHR30105:SF2">
    <property type="entry name" value="DIVERGENT POLYSACCHARIDE DEACETYLASE SUPERFAMILY"/>
    <property type="match status" value="1"/>
</dbReference>
<proteinExistence type="predicted"/>
<keyword evidence="4" id="KW-1185">Reference proteome</keyword>
<dbReference type="EMBL" id="CP146609">
    <property type="protein sequence ID" value="WWX21235.1"/>
    <property type="molecule type" value="Genomic_DNA"/>
</dbReference>
<sequence length="416" mass="46827">MDDRAPDNKTNERAGFDGFLKRIYRPGPLICLFTLAFLALAGLGWMVLNAKTPPPQVIAPVVEDRKVEVEPEQDKTQGKAYEEATSDMEDRVKQADLAIIETMRDLGLKMHDLDLVDVELRRFEERGYHYQVLQFPKVTDRNRFLVTLRKRLYERLPGAVLLDNGDTEAAVEINGVRTHRLLLEATPQILARPEAKGPKLVVVIDDVGENYGVLKGLTGLDLPLTFAVWPHASHTRECVELISGTRHDLLVHFPMEPLGYPKVKPGDDALFVAMNDDQIRQRINENLQRIPEAIGVNNHMGSRFTADGPDMAVALTEFKRHGLFFLDSLTSGKSVGRVTAKSVGIPFYERDTFLDNVKDVNAILLQLRKTERVAQRQGRAIAIGHPYRQTLAALKQWQESRDTSIQVIPLSKLSPE</sequence>
<dbReference type="PANTHER" id="PTHR30105">
    <property type="entry name" value="UNCHARACTERIZED YIBQ-RELATED"/>
    <property type="match status" value="1"/>
</dbReference>
<evidence type="ECO:0000256" key="2">
    <source>
        <dbReference type="SAM" id="Phobius"/>
    </source>
</evidence>
<name>A0ABZ2IRA1_9BACT</name>
<dbReference type="CDD" id="cd10936">
    <property type="entry name" value="CE4_DAC2"/>
    <property type="match status" value="1"/>
</dbReference>
<dbReference type="InterPro" id="IPR006837">
    <property type="entry name" value="Divergent_DAC"/>
</dbReference>
<protein>
    <submittedName>
        <fullName evidence="3">Divergent polysaccharide deacetylase family protein</fullName>
    </submittedName>
</protein>
<evidence type="ECO:0000313" key="3">
    <source>
        <dbReference type="EMBL" id="WWX21235.1"/>
    </source>
</evidence>
<organism evidence="3 4">
    <name type="scientific">Pseudodesulfovibrio methanolicus</name>
    <dbReference type="NCBI Taxonomy" id="3126690"/>
    <lineage>
        <taxon>Bacteria</taxon>
        <taxon>Pseudomonadati</taxon>
        <taxon>Thermodesulfobacteriota</taxon>
        <taxon>Desulfovibrionia</taxon>
        <taxon>Desulfovibrionales</taxon>
        <taxon>Desulfovibrionaceae</taxon>
    </lineage>
</organism>
<reference evidence="3 4" key="1">
    <citation type="submission" date="2024-03" db="EMBL/GenBank/DDBJ databases">
        <title>Phenotype and Genome Characterization of a Sulfate-Reducing Bacterium Pseudodesulfovibrio sp. strain 5S69, isolated from Petroleum Reservoir in Tatarstan (Russia).</title>
        <authorList>
            <person name="Bidzhieva S.K."/>
            <person name="Kadnikov V."/>
            <person name="Tourova T.P."/>
            <person name="Samigullina S.R."/>
            <person name="Sokolova D.S."/>
            <person name="Poltaraus A.B."/>
            <person name="Avtukh A.N."/>
            <person name="Tereshina V.M."/>
            <person name="Mardanov A.V."/>
            <person name="Nazina T.N."/>
        </authorList>
    </citation>
    <scope>NUCLEOTIDE SEQUENCE [LARGE SCALE GENOMIC DNA]</scope>
    <source>
        <strain evidence="3 4">5S69</strain>
    </source>
</reference>
<keyword evidence="2" id="KW-0812">Transmembrane</keyword>
<feature type="region of interest" description="Disordered" evidence="1">
    <location>
        <begin position="68"/>
        <end position="87"/>
    </location>
</feature>
<keyword evidence="2" id="KW-1133">Transmembrane helix</keyword>
<gene>
    <name evidence="3" type="ORF">V8V93_12340</name>
</gene>
<dbReference type="InterPro" id="IPR011330">
    <property type="entry name" value="Glyco_hydro/deAcase_b/a-brl"/>
</dbReference>
<evidence type="ECO:0000256" key="1">
    <source>
        <dbReference type="SAM" id="MobiDB-lite"/>
    </source>
</evidence>